<comment type="caution">
    <text evidence="3">The sequence shown here is derived from an EMBL/GenBank/DDBJ whole genome shotgun (WGS) entry which is preliminary data.</text>
</comment>
<dbReference type="Pfam" id="PF00024">
    <property type="entry name" value="PAN_1"/>
    <property type="match status" value="1"/>
</dbReference>
<evidence type="ECO:0000313" key="4">
    <source>
        <dbReference type="Proteomes" id="UP001159428"/>
    </source>
</evidence>
<feature type="chain" id="PRO_5043347761" description="Apple domain-containing protein" evidence="1">
    <location>
        <begin position="21"/>
        <end position="192"/>
    </location>
</feature>
<dbReference type="Proteomes" id="UP001159428">
    <property type="component" value="Unassembled WGS sequence"/>
</dbReference>
<dbReference type="AlphaFoldDB" id="A0AAU9X460"/>
<evidence type="ECO:0000313" key="3">
    <source>
        <dbReference type="EMBL" id="CAH3135078.1"/>
    </source>
</evidence>
<feature type="domain" description="Apple" evidence="2">
    <location>
        <begin position="19"/>
        <end position="100"/>
    </location>
</feature>
<feature type="signal peptide" evidence="1">
    <location>
        <begin position="1"/>
        <end position="20"/>
    </location>
</feature>
<name>A0AAU9X460_9CNID</name>
<proteinExistence type="predicted"/>
<sequence length="192" mass="21905">MLWQHFCFFILAFSVGRVCANEQCKMEINIQGMKLEKFVFKRVSALAPHICDIRCGQDITCQSYNYNRKEKICELNNRTKEARPESFRSAPGWFYIRRLNGRGIFCVFHGVAGATLTGASLGHLSVFFLTNFIFKKNVELGFSDKLILLLLSPLGSILELPAMSCQEIKASEGKDSTSNKYWLIQLVMERQS</sequence>
<reference evidence="3 4" key="1">
    <citation type="submission" date="2022-05" db="EMBL/GenBank/DDBJ databases">
        <authorList>
            <consortium name="Genoscope - CEA"/>
            <person name="William W."/>
        </authorList>
    </citation>
    <scope>NUCLEOTIDE SEQUENCE [LARGE SCALE GENOMIC DNA]</scope>
</reference>
<keyword evidence="4" id="KW-1185">Reference proteome</keyword>
<organism evidence="3 4">
    <name type="scientific">Pocillopora meandrina</name>
    <dbReference type="NCBI Taxonomy" id="46732"/>
    <lineage>
        <taxon>Eukaryota</taxon>
        <taxon>Metazoa</taxon>
        <taxon>Cnidaria</taxon>
        <taxon>Anthozoa</taxon>
        <taxon>Hexacorallia</taxon>
        <taxon>Scleractinia</taxon>
        <taxon>Astrocoeniina</taxon>
        <taxon>Pocilloporidae</taxon>
        <taxon>Pocillopora</taxon>
    </lineage>
</organism>
<dbReference type="SUPFAM" id="SSF57414">
    <property type="entry name" value="Hairpin loop containing domain-like"/>
    <property type="match status" value="1"/>
</dbReference>
<protein>
    <recommendedName>
        <fullName evidence="2">Apple domain-containing protein</fullName>
    </recommendedName>
</protein>
<gene>
    <name evidence="3" type="ORF">PMEA_00016012</name>
</gene>
<dbReference type="InterPro" id="IPR003609">
    <property type="entry name" value="Pan_app"/>
</dbReference>
<dbReference type="PROSITE" id="PS50948">
    <property type="entry name" value="PAN"/>
    <property type="match status" value="1"/>
</dbReference>
<evidence type="ECO:0000256" key="1">
    <source>
        <dbReference type="SAM" id="SignalP"/>
    </source>
</evidence>
<dbReference type="EMBL" id="CALNXJ010000029">
    <property type="protein sequence ID" value="CAH3135078.1"/>
    <property type="molecule type" value="Genomic_DNA"/>
</dbReference>
<keyword evidence="1" id="KW-0732">Signal</keyword>
<accession>A0AAU9X460</accession>
<evidence type="ECO:0000259" key="2">
    <source>
        <dbReference type="PROSITE" id="PS50948"/>
    </source>
</evidence>
<dbReference type="Gene3D" id="3.50.4.10">
    <property type="entry name" value="Hepatocyte Growth Factor"/>
    <property type="match status" value="1"/>
</dbReference>